<feature type="non-terminal residue" evidence="10">
    <location>
        <position position="251"/>
    </location>
</feature>
<evidence type="ECO:0000256" key="3">
    <source>
        <dbReference type="ARBA" id="ARBA00008940"/>
    </source>
</evidence>
<sequence length="251" mass="27773">MQRYMEVKLLLRYIPMAINLDWKLDSFLGTLALIRHHPKIYVVFGSGVSVTLRRMVRDATLEVLDGMQQLTEVILSTPLQSLTQEQLTSTAGVWASCDQFPHLPKDNQAAVLSLLATYSGVVKDAIEEMEQAQSDSQDPYSDVLEDDDLDSRGNQDTYWSEADKQLMAPCHGLMKAARACLKKLSAAVKNNGKVDTPACCAQLDDIADSTKEISPRSSHVCLEPEVSWVKFLDGAVDHNMQKVTNLANSAT</sequence>
<dbReference type="InterPro" id="IPR049317">
    <property type="entry name" value="GCIP-like_N"/>
</dbReference>
<comment type="similarity">
    <text evidence="3">Belongs to the CCNDBP1 family.</text>
</comment>
<dbReference type="AlphaFoldDB" id="A0A8X7X5Q5"/>
<evidence type="ECO:0000259" key="8">
    <source>
        <dbReference type="Pfam" id="PF13324"/>
    </source>
</evidence>
<comment type="subcellular location">
    <subcellularLocation>
        <location evidence="2">Cytoplasm</location>
    </subcellularLocation>
    <subcellularLocation>
        <location evidence="1">Nucleus</location>
    </subcellularLocation>
</comment>
<dbReference type="Gene3D" id="1.20.1410.10">
    <property type="entry name" value="I/LWEQ domain"/>
    <property type="match status" value="1"/>
</dbReference>
<feature type="region of interest" description="Disordered" evidence="7">
    <location>
        <begin position="129"/>
        <end position="155"/>
    </location>
</feature>
<dbReference type="PANTHER" id="PTHR15492:SF1">
    <property type="entry name" value="CYCLIN-D1-BINDING PROTEIN 1"/>
    <property type="match status" value="1"/>
</dbReference>
<evidence type="ECO:0000256" key="6">
    <source>
        <dbReference type="ARBA" id="ARBA00023306"/>
    </source>
</evidence>
<feature type="non-terminal residue" evidence="10">
    <location>
        <position position="1"/>
    </location>
</feature>
<protein>
    <submittedName>
        <fullName evidence="10">CCDB1 protein</fullName>
    </submittedName>
</protein>
<dbReference type="Gene3D" id="1.20.1420.10">
    <property type="entry name" value="Talin, central domain"/>
    <property type="match status" value="1"/>
</dbReference>
<dbReference type="Pfam" id="PF20936">
    <property type="entry name" value="GCIP_C"/>
    <property type="match status" value="1"/>
</dbReference>
<gene>
    <name evidence="10" type="primary">Ccndbp1</name>
    <name evidence="10" type="ORF">GTO96_0008216</name>
</gene>
<dbReference type="GO" id="GO:0005737">
    <property type="term" value="C:cytoplasm"/>
    <property type="evidence" value="ECO:0007669"/>
    <property type="project" value="UniProtKB-SubCell"/>
</dbReference>
<dbReference type="GO" id="GO:0005634">
    <property type="term" value="C:nucleus"/>
    <property type="evidence" value="ECO:0007669"/>
    <property type="project" value="UniProtKB-SubCell"/>
</dbReference>
<dbReference type="InterPro" id="IPR026907">
    <property type="entry name" value="GCIP-like"/>
</dbReference>
<evidence type="ECO:0000256" key="5">
    <source>
        <dbReference type="ARBA" id="ARBA00023242"/>
    </source>
</evidence>
<dbReference type="Pfam" id="PF13324">
    <property type="entry name" value="GCIP_N"/>
    <property type="match status" value="1"/>
</dbReference>
<proteinExistence type="inferred from homology"/>
<dbReference type="Proteomes" id="UP000886611">
    <property type="component" value="Unassembled WGS sequence"/>
</dbReference>
<keyword evidence="4" id="KW-0963">Cytoplasm</keyword>
<evidence type="ECO:0000313" key="11">
    <source>
        <dbReference type="Proteomes" id="UP000886611"/>
    </source>
</evidence>
<evidence type="ECO:0000256" key="4">
    <source>
        <dbReference type="ARBA" id="ARBA00022490"/>
    </source>
</evidence>
<evidence type="ECO:0000259" key="9">
    <source>
        <dbReference type="Pfam" id="PF20936"/>
    </source>
</evidence>
<comment type="caution">
    <text evidence="10">The sequence shown here is derived from an EMBL/GenBank/DDBJ whole genome shotgun (WGS) entry which is preliminary data.</text>
</comment>
<dbReference type="EMBL" id="JAATIS010004524">
    <property type="protein sequence ID" value="KAG2461768.1"/>
    <property type="molecule type" value="Genomic_DNA"/>
</dbReference>
<keyword evidence="5" id="KW-0539">Nucleus</keyword>
<dbReference type="InterPro" id="IPR049318">
    <property type="entry name" value="GCIP_C"/>
</dbReference>
<keyword evidence="11" id="KW-1185">Reference proteome</keyword>
<feature type="domain" description="Cyclin-D1-binding protein 1-like C-terminal" evidence="9">
    <location>
        <begin position="145"/>
        <end position="216"/>
    </location>
</feature>
<feature type="domain" description="Cyclin-D1-binding protein 1-like N-terminal" evidence="8">
    <location>
        <begin position="46"/>
        <end position="135"/>
    </location>
</feature>
<accession>A0A8X7X5Q5</accession>
<evidence type="ECO:0000256" key="2">
    <source>
        <dbReference type="ARBA" id="ARBA00004496"/>
    </source>
</evidence>
<reference evidence="10 11" key="1">
    <citation type="journal article" date="2021" name="Cell">
        <title>Tracing the genetic footprints of vertebrate landing in non-teleost ray-finned fishes.</title>
        <authorList>
            <person name="Bi X."/>
            <person name="Wang K."/>
            <person name="Yang L."/>
            <person name="Pan H."/>
            <person name="Jiang H."/>
            <person name="Wei Q."/>
            <person name="Fang M."/>
            <person name="Yu H."/>
            <person name="Zhu C."/>
            <person name="Cai Y."/>
            <person name="He Y."/>
            <person name="Gan X."/>
            <person name="Zeng H."/>
            <person name="Yu D."/>
            <person name="Zhu Y."/>
            <person name="Jiang H."/>
            <person name="Qiu Q."/>
            <person name="Yang H."/>
            <person name="Zhang Y.E."/>
            <person name="Wang W."/>
            <person name="Zhu M."/>
            <person name="He S."/>
            <person name="Zhang G."/>
        </authorList>
    </citation>
    <scope>NUCLEOTIDE SEQUENCE [LARGE SCALE GENOMIC DNA]</scope>
    <source>
        <tissue evidence="10">Muscle</tissue>
    </source>
</reference>
<evidence type="ECO:0000256" key="7">
    <source>
        <dbReference type="SAM" id="MobiDB-lite"/>
    </source>
</evidence>
<organism evidence="10 11">
    <name type="scientific">Polypterus senegalus</name>
    <name type="common">Senegal bichir</name>
    <dbReference type="NCBI Taxonomy" id="55291"/>
    <lineage>
        <taxon>Eukaryota</taxon>
        <taxon>Metazoa</taxon>
        <taxon>Chordata</taxon>
        <taxon>Craniata</taxon>
        <taxon>Vertebrata</taxon>
        <taxon>Euteleostomi</taxon>
        <taxon>Actinopterygii</taxon>
        <taxon>Polypteriformes</taxon>
        <taxon>Polypteridae</taxon>
        <taxon>Polypterus</taxon>
    </lineage>
</organism>
<name>A0A8X7X5Q5_POLSE</name>
<keyword evidence="6" id="KW-0131">Cell cycle</keyword>
<evidence type="ECO:0000256" key="1">
    <source>
        <dbReference type="ARBA" id="ARBA00004123"/>
    </source>
</evidence>
<dbReference type="PANTHER" id="PTHR15492">
    <property type="entry name" value="CYCLIN D1-BINDING PROTEIN 1"/>
    <property type="match status" value="1"/>
</dbReference>
<evidence type="ECO:0000313" key="10">
    <source>
        <dbReference type="EMBL" id="KAG2461768.1"/>
    </source>
</evidence>